<feature type="signal peptide" evidence="1">
    <location>
        <begin position="1"/>
        <end position="28"/>
    </location>
</feature>
<proteinExistence type="predicted"/>
<dbReference type="EMBL" id="JBBPBN010001693">
    <property type="protein sequence ID" value="KAK8477759.1"/>
    <property type="molecule type" value="Genomic_DNA"/>
</dbReference>
<evidence type="ECO:0000313" key="2">
    <source>
        <dbReference type="EMBL" id="KAK8477759.1"/>
    </source>
</evidence>
<keyword evidence="1" id="KW-0732">Signal</keyword>
<accession>A0ABR1ZCE8</accession>
<comment type="caution">
    <text evidence="2">The sequence shown here is derived from an EMBL/GenBank/DDBJ whole genome shotgun (WGS) entry which is preliminary data.</text>
</comment>
<keyword evidence="3" id="KW-1185">Reference proteome</keyword>
<organism evidence="2 3">
    <name type="scientific">Hibiscus sabdariffa</name>
    <name type="common">roselle</name>
    <dbReference type="NCBI Taxonomy" id="183260"/>
    <lineage>
        <taxon>Eukaryota</taxon>
        <taxon>Viridiplantae</taxon>
        <taxon>Streptophyta</taxon>
        <taxon>Embryophyta</taxon>
        <taxon>Tracheophyta</taxon>
        <taxon>Spermatophyta</taxon>
        <taxon>Magnoliopsida</taxon>
        <taxon>eudicotyledons</taxon>
        <taxon>Gunneridae</taxon>
        <taxon>Pentapetalae</taxon>
        <taxon>rosids</taxon>
        <taxon>malvids</taxon>
        <taxon>Malvales</taxon>
        <taxon>Malvaceae</taxon>
        <taxon>Malvoideae</taxon>
        <taxon>Hibiscus</taxon>
    </lineage>
</organism>
<protein>
    <submittedName>
        <fullName evidence="2">Uncharacterized protein</fullName>
    </submittedName>
</protein>
<reference evidence="2 3" key="1">
    <citation type="journal article" date="2024" name="G3 (Bethesda)">
        <title>Genome assembly of Hibiscus sabdariffa L. provides insights into metabolisms of medicinal natural products.</title>
        <authorList>
            <person name="Kim T."/>
        </authorList>
    </citation>
    <scope>NUCLEOTIDE SEQUENCE [LARGE SCALE GENOMIC DNA]</scope>
    <source>
        <strain evidence="2">TK-2024</strain>
        <tissue evidence="2">Old leaves</tissue>
    </source>
</reference>
<name>A0ABR1ZCE8_9ROSI</name>
<evidence type="ECO:0000256" key="1">
    <source>
        <dbReference type="SAM" id="SignalP"/>
    </source>
</evidence>
<gene>
    <name evidence="2" type="ORF">V6N11_008878</name>
</gene>
<evidence type="ECO:0000313" key="3">
    <source>
        <dbReference type="Proteomes" id="UP001396334"/>
    </source>
</evidence>
<feature type="chain" id="PRO_5047167998" evidence="1">
    <location>
        <begin position="29"/>
        <end position="142"/>
    </location>
</feature>
<sequence length="142" mass="15564">MPSSYLFSSTDSLSWWLLQLVLLLKGGAKRSREACKSGECNAILAKRGVNSVVSEDRDYLIDSREETSEAAGTGRLGPLPTKKASSIASKTAKVPLSVVSDNGTLQSLEFAADDGEVCEQIRSKELIWFRVVSDIFEEYKIN</sequence>
<dbReference type="Proteomes" id="UP001396334">
    <property type="component" value="Unassembled WGS sequence"/>
</dbReference>